<protein>
    <submittedName>
        <fullName evidence="1">Uncharacterized protein</fullName>
    </submittedName>
</protein>
<comment type="caution">
    <text evidence="1">The sequence shown here is derived from an EMBL/GenBank/DDBJ whole genome shotgun (WGS) entry which is preliminary data.</text>
</comment>
<proteinExistence type="predicted"/>
<reference evidence="1" key="1">
    <citation type="submission" date="2019-03" db="EMBL/GenBank/DDBJ databases">
        <title>Candidatus Syntrophosphaera thermopropionivorans: a novel player in syntrophic propionate oxidation during anaerobic digestion.</title>
        <authorList>
            <person name="Dyksma S."/>
        </authorList>
    </citation>
    <scope>NUCLEOTIDE SEQUENCE</scope>
    <source>
        <strain evidence="1">W5</strain>
    </source>
</reference>
<name>A0AC61QL75_9BACT</name>
<evidence type="ECO:0000313" key="1">
    <source>
        <dbReference type="EMBL" id="TDF74675.1"/>
    </source>
</evidence>
<gene>
    <name evidence="1" type="ORF">E0946_00910</name>
</gene>
<accession>A0AC61QL75</accession>
<keyword evidence="2" id="KW-1185">Reference proteome</keyword>
<organism evidence="1 2">
    <name type="scientific">Candidatus Syntrophosphaera thermopropionivorans</name>
    <dbReference type="NCBI Taxonomy" id="2593015"/>
    <lineage>
        <taxon>Bacteria</taxon>
        <taxon>Pseudomonadati</taxon>
        <taxon>Candidatus Cloacimonadota</taxon>
        <taxon>Candidatus Cloacimonadia</taxon>
        <taxon>Candidatus Cloacimonadales</taxon>
        <taxon>Candidatus Cloacimonadaceae</taxon>
        <taxon>Candidatus Syntrophosphaera</taxon>
    </lineage>
</organism>
<dbReference type="Proteomes" id="UP000294588">
    <property type="component" value="Unassembled WGS sequence"/>
</dbReference>
<dbReference type="EMBL" id="SMOG01000001">
    <property type="protein sequence ID" value="TDF74675.1"/>
    <property type="molecule type" value="Genomic_DNA"/>
</dbReference>
<evidence type="ECO:0000313" key="2">
    <source>
        <dbReference type="Proteomes" id="UP000294588"/>
    </source>
</evidence>
<sequence length="270" mass="30247">MKKLIYLLVLLLLLAFTACSEKDNPSEVKILGYKLDQFINPDTVRIHIDTQAEADLEYRSLFAYEIVSSTDGFSPRQSAYAGYDLPWETFSQGYYVPNDDHRTWFPGMGLPSAFKVRNAGLFRLYRKVDVDAGNRGSKLIELRGLSTYTVDNWSGTAEDAIKLSDLLQGIAAYDSVAFVAVDGYSKNYQPELINDGYYLLNSEVTTFPNFNSTLPGNMKKFKKLAKINVYGATSAQNFDFALAPQEKADLTFTIPSDLSGFESTEMVTEK</sequence>